<evidence type="ECO:0000256" key="5">
    <source>
        <dbReference type="ARBA" id="ARBA00023124"/>
    </source>
</evidence>
<dbReference type="RefSeq" id="WP_090296395.1">
    <property type="nucleotide sequence ID" value="NZ_FNKI01000002.1"/>
</dbReference>
<dbReference type="GO" id="GO:0106300">
    <property type="term" value="P:protein-DNA covalent cross-linking repair"/>
    <property type="evidence" value="ECO:0007669"/>
    <property type="project" value="InterPro"/>
</dbReference>
<dbReference type="InterPro" id="IPR003738">
    <property type="entry name" value="SRAP"/>
</dbReference>
<evidence type="ECO:0000256" key="4">
    <source>
        <dbReference type="ARBA" id="ARBA00022801"/>
    </source>
</evidence>
<dbReference type="InterPro" id="IPR036590">
    <property type="entry name" value="SRAP-like"/>
</dbReference>
<keyword evidence="3" id="KW-0227">DNA damage</keyword>
<dbReference type="GO" id="GO:0008233">
    <property type="term" value="F:peptidase activity"/>
    <property type="evidence" value="ECO:0007669"/>
    <property type="project" value="UniProtKB-KW"/>
</dbReference>
<keyword evidence="10" id="KW-1185">Reference proteome</keyword>
<dbReference type="EC" id="3.4.-.-" evidence="8"/>
<dbReference type="PANTHER" id="PTHR13604">
    <property type="entry name" value="DC12-RELATED"/>
    <property type="match status" value="1"/>
</dbReference>
<evidence type="ECO:0000256" key="1">
    <source>
        <dbReference type="ARBA" id="ARBA00008136"/>
    </source>
</evidence>
<dbReference type="GO" id="GO:0016829">
    <property type="term" value="F:lyase activity"/>
    <property type="evidence" value="ECO:0007669"/>
    <property type="project" value="UniProtKB-KW"/>
</dbReference>
<accession>A0A1H2SHQ6</accession>
<name>A0A1H2SHQ6_9FLAO</name>
<keyword evidence="2 8" id="KW-0645">Protease</keyword>
<evidence type="ECO:0000256" key="6">
    <source>
        <dbReference type="ARBA" id="ARBA00023125"/>
    </source>
</evidence>
<evidence type="ECO:0000256" key="8">
    <source>
        <dbReference type="RuleBase" id="RU364100"/>
    </source>
</evidence>
<evidence type="ECO:0000256" key="2">
    <source>
        <dbReference type="ARBA" id="ARBA00022670"/>
    </source>
</evidence>
<dbReference type="Pfam" id="PF02586">
    <property type="entry name" value="SRAP"/>
    <property type="match status" value="1"/>
</dbReference>
<dbReference type="PANTHER" id="PTHR13604:SF0">
    <property type="entry name" value="ABASIC SITE PROCESSING PROTEIN HMCES"/>
    <property type="match status" value="1"/>
</dbReference>
<organism evidence="9 10">
    <name type="scientific">Flagellimonas zhangzhouensis</name>
    <dbReference type="NCBI Taxonomy" id="1073328"/>
    <lineage>
        <taxon>Bacteria</taxon>
        <taxon>Pseudomonadati</taxon>
        <taxon>Bacteroidota</taxon>
        <taxon>Flavobacteriia</taxon>
        <taxon>Flavobacteriales</taxon>
        <taxon>Flavobacteriaceae</taxon>
        <taxon>Flagellimonas</taxon>
    </lineage>
</organism>
<keyword evidence="7" id="KW-0456">Lyase</keyword>
<dbReference type="Gene3D" id="3.90.1680.10">
    <property type="entry name" value="SOS response associated peptidase-like"/>
    <property type="match status" value="1"/>
</dbReference>
<comment type="similarity">
    <text evidence="1 8">Belongs to the SOS response-associated peptidase family.</text>
</comment>
<dbReference type="EMBL" id="FNMY01000001">
    <property type="protein sequence ID" value="SDW31067.1"/>
    <property type="molecule type" value="Genomic_DNA"/>
</dbReference>
<dbReference type="SUPFAM" id="SSF143081">
    <property type="entry name" value="BB1717-like"/>
    <property type="match status" value="1"/>
</dbReference>
<keyword evidence="6" id="KW-0238">DNA-binding</keyword>
<gene>
    <name evidence="9" type="ORF">SAMN04487892_1099</name>
</gene>
<protein>
    <recommendedName>
        <fullName evidence="8">Abasic site processing protein</fullName>
        <ecNumber evidence="8">3.4.-.-</ecNumber>
    </recommendedName>
</protein>
<proteinExistence type="inferred from homology"/>
<dbReference type="OrthoDB" id="9782620at2"/>
<dbReference type="AlphaFoldDB" id="A0A1H2SHQ6"/>
<evidence type="ECO:0000256" key="7">
    <source>
        <dbReference type="ARBA" id="ARBA00023239"/>
    </source>
</evidence>
<evidence type="ECO:0000313" key="9">
    <source>
        <dbReference type="EMBL" id="SDW31067.1"/>
    </source>
</evidence>
<dbReference type="Proteomes" id="UP000199592">
    <property type="component" value="Unassembled WGS sequence"/>
</dbReference>
<keyword evidence="4 8" id="KW-0378">Hydrolase</keyword>
<reference evidence="10" key="1">
    <citation type="submission" date="2016-10" db="EMBL/GenBank/DDBJ databases">
        <authorList>
            <person name="Varghese N."/>
            <person name="Submissions S."/>
        </authorList>
    </citation>
    <scope>NUCLEOTIDE SEQUENCE [LARGE SCALE GENOMIC DNA]</scope>
    <source>
        <strain evidence="10">DSM 25030</strain>
    </source>
</reference>
<sequence length="257" mass="30244">MCYSTRQTKKTSELKKIFDAVPLEENQEELDLIYFHANGWSHPIMWMIPQEDPNKLVAAQWGIMPASEKQQDFQEYFKKYPKAFGGLNAQSEKLFGYYAQRYQPMHKRCVVPIDGFFEPHNTHVKVKGRDFKVPFYFHRKDNDPICLAGIYSTNADGRNTFTVLTRQAMPEEDSLFYKIHNKEPKTERRRPVILKDEDVDSWLYQGNTSADVLQIIHDDLWEGELEGYPISRDLYSRSVDSNFPEIIERVEYKQVSL</sequence>
<keyword evidence="5" id="KW-0190">Covalent protein-DNA linkage</keyword>
<evidence type="ECO:0000256" key="3">
    <source>
        <dbReference type="ARBA" id="ARBA00022763"/>
    </source>
</evidence>
<dbReference type="GO" id="GO:0006508">
    <property type="term" value="P:proteolysis"/>
    <property type="evidence" value="ECO:0007669"/>
    <property type="project" value="UniProtKB-KW"/>
</dbReference>
<dbReference type="STRING" id="1073328.SAMN05216294_2455"/>
<evidence type="ECO:0000313" key="10">
    <source>
        <dbReference type="Proteomes" id="UP000199592"/>
    </source>
</evidence>
<dbReference type="GO" id="GO:0003697">
    <property type="term" value="F:single-stranded DNA binding"/>
    <property type="evidence" value="ECO:0007669"/>
    <property type="project" value="InterPro"/>
</dbReference>